<gene>
    <name evidence="1" type="ORF">MENTE1834_LOCUS15241</name>
</gene>
<comment type="caution">
    <text evidence="1">The sequence shown here is derived from an EMBL/GenBank/DDBJ whole genome shotgun (WGS) entry which is preliminary data.</text>
</comment>
<evidence type="ECO:0000313" key="1">
    <source>
        <dbReference type="EMBL" id="CAK5057590.1"/>
    </source>
</evidence>
<keyword evidence="2" id="KW-1185">Reference proteome</keyword>
<evidence type="ECO:0000313" key="2">
    <source>
        <dbReference type="Proteomes" id="UP001497535"/>
    </source>
</evidence>
<sequence>MNLKGENNKNVMKNCSSLAYKIAKMGPRAMKFCGVIFKGVSYVVAKFENF</sequence>
<accession>A0ACB0YQ63</accession>
<reference evidence="1" key="1">
    <citation type="submission" date="2023-11" db="EMBL/GenBank/DDBJ databases">
        <authorList>
            <person name="Poullet M."/>
        </authorList>
    </citation>
    <scope>NUCLEOTIDE SEQUENCE</scope>
    <source>
        <strain evidence="1">E1834</strain>
    </source>
</reference>
<dbReference type="EMBL" id="CAVMJV010000016">
    <property type="protein sequence ID" value="CAK5057590.1"/>
    <property type="molecule type" value="Genomic_DNA"/>
</dbReference>
<name>A0ACB0YQ63_MELEN</name>
<dbReference type="Proteomes" id="UP001497535">
    <property type="component" value="Unassembled WGS sequence"/>
</dbReference>
<organism evidence="1 2">
    <name type="scientific">Meloidogyne enterolobii</name>
    <name type="common">Root-knot nematode worm</name>
    <name type="synonym">Meloidogyne mayaguensis</name>
    <dbReference type="NCBI Taxonomy" id="390850"/>
    <lineage>
        <taxon>Eukaryota</taxon>
        <taxon>Metazoa</taxon>
        <taxon>Ecdysozoa</taxon>
        <taxon>Nematoda</taxon>
        <taxon>Chromadorea</taxon>
        <taxon>Rhabditida</taxon>
        <taxon>Tylenchina</taxon>
        <taxon>Tylenchomorpha</taxon>
        <taxon>Tylenchoidea</taxon>
        <taxon>Meloidogynidae</taxon>
        <taxon>Meloidogyninae</taxon>
        <taxon>Meloidogyne</taxon>
    </lineage>
</organism>
<protein>
    <submittedName>
        <fullName evidence="1">Uncharacterized protein</fullName>
    </submittedName>
</protein>
<proteinExistence type="predicted"/>